<dbReference type="EMBL" id="JXMU01000016">
    <property type="protein sequence ID" value="KPB00878.1"/>
    <property type="molecule type" value="Genomic_DNA"/>
</dbReference>
<dbReference type="GO" id="GO:0045892">
    <property type="term" value="P:negative regulation of DNA-templated transcription"/>
    <property type="evidence" value="ECO:0007669"/>
    <property type="project" value="TreeGrafter"/>
</dbReference>
<evidence type="ECO:0000259" key="4">
    <source>
        <dbReference type="PROSITE" id="PS51077"/>
    </source>
</evidence>
<dbReference type="PROSITE" id="PS51078">
    <property type="entry name" value="ICLR_ED"/>
    <property type="match status" value="1"/>
</dbReference>
<evidence type="ECO:0008006" key="8">
    <source>
        <dbReference type="Google" id="ProtNLM"/>
    </source>
</evidence>
<dbReference type="AlphaFoldDB" id="A0A0N1J6E0"/>
<keyword evidence="2" id="KW-0238">DNA-binding</keyword>
<dbReference type="InterPro" id="IPR036390">
    <property type="entry name" value="WH_DNA-bd_sf"/>
</dbReference>
<dbReference type="Gene3D" id="3.30.450.40">
    <property type="match status" value="1"/>
</dbReference>
<dbReference type="InterPro" id="IPR014757">
    <property type="entry name" value="Tscrpt_reg_IclR_C"/>
</dbReference>
<dbReference type="GO" id="GO:0003700">
    <property type="term" value="F:DNA-binding transcription factor activity"/>
    <property type="evidence" value="ECO:0007669"/>
    <property type="project" value="TreeGrafter"/>
</dbReference>
<reference evidence="6 7" key="1">
    <citation type="submission" date="2015-01" db="EMBL/GenBank/DDBJ databases">
        <title>Ahrensia donghaiensis sp. nov., a novel dimethylsulphoniopropionate-cleavage bacterium isolated from seawater and emended descriptions of the genus Ahrensia and Ahrensia kielensis.</title>
        <authorList>
            <person name="Liu J."/>
        </authorList>
    </citation>
    <scope>NUCLEOTIDE SEQUENCE [LARGE SCALE GENOMIC DNA]</scope>
    <source>
        <strain evidence="6 7">LZD062</strain>
    </source>
</reference>
<dbReference type="Pfam" id="PF09339">
    <property type="entry name" value="HTH_IclR"/>
    <property type="match status" value="1"/>
</dbReference>
<keyword evidence="1" id="KW-0805">Transcription regulation</keyword>
<name>A0A0N1J6E0_9HYPH</name>
<dbReference type="PATRIC" id="fig|1514904.3.peg.1141"/>
<dbReference type="STRING" id="1514904.SU32_11490"/>
<keyword evidence="3" id="KW-0804">Transcription</keyword>
<evidence type="ECO:0000313" key="7">
    <source>
        <dbReference type="Proteomes" id="UP000038011"/>
    </source>
</evidence>
<dbReference type="InterPro" id="IPR036388">
    <property type="entry name" value="WH-like_DNA-bd_sf"/>
</dbReference>
<dbReference type="PANTHER" id="PTHR30136">
    <property type="entry name" value="HELIX-TURN-HELIX TRANSCRIPTIONAL REGULATOR, ICLR FAMILY"/>
    <property type="match status" value="1"/>
</dbReference>
<evidence type="ECO:0000259" key="5">
    <source>
        <dbReference type="PROSITE" id="PS51078"/>
    </source>
</evidence>
<dbReference type="InterPro" id="IPR005471">
    <property type="entry name" value="Tscrpt_reg_IclR_N"/>
</dbReference>
<dbReference type="Gene3D" id="1.10.10.10">
    <property type="entry name" value="Winged helix-like DNA-binding domain superfamily/Winged helix DNA-binding domain"/>
    <property type="match status" value="1"/>
</dbReference>
<feature type="domain" description="HTH iclR-type" evidence="4">
    <location>
        <begin position="17"/>
        <end position="79"/>
    </location>
</feature>
<evidence type="ECO:0000256" key="3">
    <source>
        <dbReference type="ARBA" id="ARBA00023163"/>
    </source>
</evidence>
<evidence type="ECO:0000256" key="1">
    <source>
        <dbReference type="ARBA" id="ARBA00023015"/>
    </source>
</evidence>
<dbReference type="SUPFAM" id="SSF55781">
    <property type="entry name" value="GAF domain-like"/>
    <property type="match status" value="1"/>
</dbReference>
<protein>
    <recommendedName>
        <fullName evidence="8">IclR family transcriptional regulator</fullName>
    </recommendedName>
</protein>
<keyword evidence="7" id="KW-1185">Reference proteome</keyword>
<dbReference type="InterPro" id="IPR029016">
    <property type="entry name" value="GAF-like_dom_sf"/>
</dbReference>
<accession>A0A0N1J6E0</accession>
<dbReference type="PROSITE" id="PS51077">
    <property type="entry name" value="HTH_ICLR"/>
    <property type="match status" value="1"/>
</dbReference>
<dbReference type="SMART" id="SM00346">
    <property type="entry name" value="HTH_ICLR"/>
    <property type="match status" value="1"/>
</dbReference>
<dbReference type="Pfam" id="PF01614">
    <property type="entry name" value="IclR_C"/>
    <property type="match status" value="1"/>
</dbReference>
<evidence type="ECO:0000313" key="6">
    <source>
        <dbReference type="EMBL" id="KPB00878.1"/>
    </source>
</evidence>
<dbReference type="SUPFAM" id="SSF46785">
    <property type="entry name" value="Winged helix' DNA-binding domain"/>
    <property type="match status" value="1"/>
</dbReference>
<feature type="domain" description="IclR-ED" evidence="5">
    <location>
        <begin position="80"/>
        <end position="254"/>
    </location>
</feature>
<dbReference type="InterPro" id="IPR050707">
    <property type="entry name" value="HTH_MetabolicPath_Reg"/>
</dbReference>
<gene>
    <name evidence="6" type="ORF">SU32_11490</name>
</gene>
<sequence>MPDDDTSVENGRKKSAVPSVSKALDVLELLAEARPGLTMNEIVAALNRTMGEIYRIVVYLSTRGYIEQDENTGRYALTLRLFELSHKYDPTERLISNGVPLLERIAARTEQSCHLGVKNRNSILILASVHSPRPAGYSVRTGAVFDLANTSTGNVITAYSSESEQKRYLSKLDKSERDSAVERLAHIRERGYEDRMSALVKGVRNLSVPIFDNRGIVAAITSGYIEQVDARFTPEDTLNEIISAAQELSKSLGSAPKD</sequence>
<dbReference type="Proteomes" id="UP000038011">
    <property type="component" value="Unassembled WGS sequence"/>
</dbReference>
<evidence type="ECO:0000256" key="2">
    <source>
        <dbReference type="ARBA" id="ARBA00023125"/>
    </source>
</evidence>
<proteinExistence type="predicted"/>
<comment type="caution">
    <text evidence="6">The sequence shown here is derived from an EMBL/GenBank/DDBJ whole genome shotgun (WGS) entry which is preliminary data.</text>
</comment>
<organism evidence="6 7">
    <name type="scientific">Ahrensia marina</name>
    <dbReference type="NCBI Taxonomy" id="1514904"/>
    <lineage>
        <taxon>Bacteria</taxon>
        <taxon>Pseudomonadati</taxon>
        <taxon>Pseudomonadota</taxon>
        <taxon>Alphaproteobacteria</taxon>
        <taxon>Hyphomicrobiales</taxon>
        <taxon>Ahrensiaceae</taxon>
        <taxon>Ahrensia</taxon>
    </lineage>
</organism>
<dbReference type="GO" id="GO:0003677">
    <property type="term" value="F:DNA binding"/>
    <property type="evidence" value="ECO:0007669"/>
    <property type="project" value="UniProtKB-KW"/>
</dbReference>
<dbReference type="PANTHER" id="PTHR30136:SF7">
    <property type="entry name" value="HTH-TYPE TRANSCRIPTIONAL REGULATOR KDGR-RELATED"/>
    <property type="match status" value="1"/>
</dbReference>